<dbReference type="VEuPathDB" id="TriTrypDB:TCSYLVIO_001388"/>
<evidence type="ECO:0000256" key="1">
    <source>
        <dbReference type="SAM" id="MobiDB-lite"/>
    </source>
</evidence>
<proteinExistence type="predicted"/>
<dbReference type="InterPro" id="IPR024326">
    <property type="entry name" value="RRP7_C"/>
</dbReference>
<evidence type="ECO:0000259" key="2">
    <source>
        <dbReference type="Pfam" id="PF12923"/>
    </source>
</evidence>
<dbReference type="VEuPathDB" id="TriTrypDB:C3747_1g97"/>
<evidence type="ECO:0000313" key="3">
    <source>
        <dbReference type="EMBL" id="KAF5225509.1"/>
    </source>
</evidence>
<dbReference type="Proteomes" id="UP000246078">
    <property type="component" value="Unassembled WGS sequence"/>
</dbReference>
<dbReference type="VEuPathDB" id="TriTrypDB:Tc_MARK_4522"/>
<dbReference type="VEuPathDB" id="TriTrypDB:TcBrA4_0062950"/>
<dbReference type="VEuPathDB" id="TriTrypDB:ECC02_001273"/>
<dbReference type="VEuPathDB" id="TriTrypDB:TcCLB.510657.80"/>
<feature type="compositionally biased region" description="Basic residues" evidence="1">
    <location>
        <begin position="66"/>
        <end position="78"/>
    </location>
</feature>
<reference evidence="3 6" key="2">
    <citation type="journal article" date="2019" name="Genome Biol. Evol.">
        <title>Nanopore Sequencing Significantly Improves Genome Assembly of the Protozoan Parasite Trypanosoma cruzi.</title>
        <authorList>
            <person name="Diaz-Viraque F."/>
            <person name="Pita S."/>
            <person name="Greif G."/>
            <person name="de Souza R.C.M."/>
            <person name="Iraola G."/>
            <person name="Robello C."/>
        </authorList>
    </citation>
    <scope>NUCLEOTIDE SEQUENCE [LARGE SCALE GENOMIC DNA]</scope>
    <source>
        <strain evidence="3 6">Berenice</strain>
    </source>
</reference>
<dbReference type="VEuPathDB" id="TriTrypDB:TCDM_03344"/>
<dbReference type="VEuPathDB" id="TriTrypDB:TcYC6_0068530"/>
<comment type="caution">
    <text evidence="4">The sequence shown here is derived from an EMBL/GenBank/DDBJ whole genome shotgun (WGS) entry which is preliminary data.</text>
</comment>
<dbReference type="EMBL" id="JABDHM010000006">
    <property type="protein sequence ID" value="KAF5225509.1"/>
    <property type="molecule type" value="Genomic_DNA"/>
</dbReference>
<organism evidence="4 5">
    <name type="scientific">Trypanosoma cruzi</name>
    <dbReference type="NCBI Taxonomy" id="5693"/>
    <lineage>
        <taxon>Eukaryota</taxon>
        <taxon>Discoba</taxon>
        <taxon>Euglenozoa</taxon>
        <taxon>Kinetoplastea</taxon>
        <taxon>Metakinetoplastina</taxon>
        <taxon>Trypanosomatida</taxon>
        <taxon>Trypanosomatidae</taxon>
        <taxon>Trypanosoma</taxon>
        <taxon>Schizotrypanum</taxon>
    </lineage>
</organism>
<accession>A0A2V2XMX0</accession>
<dbReference type="Proteomes" id="UP000583944">
    <property type="component" value="Unassembled WGS sequence"/>
</dbReference>
<dbReference type="VEuPathDB" id="TriTrypDB:TcG_02021"/>
<dbReference type="VEuPathDB" id="TriTrypDB:C4B63_2g89"/>
<dbReference type="Pfam" id="PF12923">
    <property type="entry name" value="RRP7"/>
    <property type="match status" value="1"/>
</dbReference>
<reference evidence="3" key="3">
    <citation type="submission" date="2020-04" db="EMBL/GenBank/DDBJ databases">
        <authorList>
            <person name="Diaz Viraque F."/>
        </authorList>
    </citation>
    <scope>NUCLEOTIDE SEQUENCE</scope>
    <source>
        <strain evidence="3">Berenice</strain>
    </source>
</reference>
<evidence type="ECO:0000313" key="4">
    <source>
        <dbReference type="EMBL" id="PWV21880.1"/>
    </source>
</evidence>
<dbReference type="EMBL" id="PRFC01000001">
    <property type="protein sequence ID" value="PWV21880.1"/>
    <property type="molecule type" value="Genomic_DNA"/>
</dbReference>
<evidence type="ECO:0000313" key="5">
    <source>
        <dbReference type="Proteomes" id="UP000246078"/>
    </source>
</evidence>
<dbReference type="VEuPathDB" id="TriTrypDB:TcCLB.510747.150"/>
<evidence type="ECO:0000313" key="6">
    <source>
        <dbReference type="Proteomes" id="UP000583944"/>
    </source>
</evidence>
<reference evidence="4 5" key="1">
    <citation type="journal article" date="2018" name="Microb. Genom.">
        <title>Expanding an expanded genome: long-read sequencing of Trypanosoma cruzi.</title>
        <authorList>
            <person name="Berna L."/>
            <person name="Rodriguez M."/>
            <person name="Chiribao M.L."/>
            <person name="Parodi-Talice A."/>
            <person name="Pita S."/>
            <person name="Rijo G."/>
            <person name="Alvarez-Valin F."/>
            <person name="Robello C."/>
        </authorList>
    </citation>
    <scope>NUCLEOTIDE SEQUENCE [LARGE SCALE GENOMIC DNA]</scope>
    <source>
        <strain evidence="4 5">TCC</strain>
    </source>
</reference>
<dbReference type="AlphaFoldDB" id="A0A2V2XMX0"/>
<feature type="region of interest" description="Disordered" evidence="1">
    <location>
        <begin position="247"/>
        <end position="268"/>
    </location>
</feature>
<protein>
    <recommendedName>
        <fullName evidence="2">Ribosomal RNA-processing protein 7 C-terminal domain-containing protein</fullName>
    </recommendedName>
</protein>
<dbReference type="VEuPathDB" id="TriTrypDB:BCY84_13961"/>
<feature type="compositionally biased region" description="Basic residues" evidence="1">
    <location>
        <begin position="40"/>
        <end position="56"/>
    </location>
</feature>
<feature type="compositionally biased region" description="Low complexity" evidence="1">
    <location>
        <begin position="108"/>
        <end position="119"/>
    </location>
</feature>
<dbReference type="OrthoDB" id="272478at2759"/>
<gene>
    <name evidence="4" type="ORF">C3747_1g97</name>
    <name evidence="3" type="ORF">ECC02_001273</name>
</gene>
<name>A0A2V2XMX0_TRYCR</name>
<feature type="domain" description="Ribosomal RNA-processing protein 7 C-terminal" evidence="2">
    <location>
        <begin position="178"/>
        <end position="326"/>
    </location>
</feature>
<dbReference type="VEuPathDB" id="TriTrypDB:TcCL_ESM00141"/>
<feature type="region of interest" description="Disordered" evidence="1">
    <location>
        <begin position="31"/>
        <end position="124"/>
    </location>
</feature>
<sequence>MAKKKSGTNALLPELTVNRRYIKKMKFIVKRREAAAAAARRGKAGEKKKKKKKGGARNKAGEVAKRSGRGKQSHHSAAKKSPGVSAKKKKAAANGSPAKNRRRNINDAKSGAASQQQKQLSREEIEQQMIARAIRGDEGTRNASLSAGDLGGVDVDDLVQYPYLPFLEDYAEQKRSEVVSAETLLSNAHAYFKDLGRKESAMRRAAARRLKELKNINRRGGDKDGFRYVVPRNVKEVVRQMMQNAEGADASGVDKTQLTSTFGGDEAQDTFERPMHRKRRKNSCYSDFYQFQVSKRWTRNAESFLSRGRAYKSMVEASRPQRSIKKF</sequence>